<gene>
    <name evidence="2" type="ORF">Pan216_55310</name>
</gene>
<feature type="transmembrane region" description="Helical" evidence="1">
    <location>
        <begin position="20"/>
        <end position="38"/>
    </location>
</feature>
<evidence type="ECO:0000256" key="1">
    <source>
        <dbReference type="SAM" id="Phobius"/>
    </source>
</evidence>
<reference evidence="2 3" key="1">
    <citation type="submission" date="2019-02" db="EMBL/GenBank/DDBJ databases">
        <title>Deep-cultivation of Planctomycetes and their phenomic and genomic characterization uncovers novel biology.</title>
        <authorList>
            <person name="Wiegand S."/>
            <person name="Jogler M."/>
            <person name="Boedeker C."/>
            <person name="Pinto D."/>
            <person name="Vollmers J."/>
            <person name="Rivas-Marin E."/>
            <person name="Kohn T."/>
            <person name="Peeters S.H."/>
            <person name="Heuer A."/>
            <person name="Rast P."/>
            <person name="Oberbeckmann S."/>
            <person name="Bunk B."/>
            <person name="Jeske O."/>
            <person name="Meyerdierks A."/>
            <person name="Storesund J.E."/>
            <person name="Kallscheuer N."/>
            <person name="Luecker S."/>
            <person name="Lage O.M."/>
            <person name="Pohl T."/>
            <person name="Merkel B.J."/>
            <person name="Hornburger P."/>
            <person name="Mueller R.-W."/>
            <person name="Bruemmer F."/>
            <person name="Labrenz M."/>
            <person name="Spormann A.M."/>
            <person name="Op den Camp H."/>
            <person name="Overmann J."/>
            <person name="Amann R."/>
            <person name="Jetten M.S.M."/>
            <person name="Mascher T."/>
            <person name="Medema M.H."/>
            <person name="Devos D.P."/>
            <person name="Kaster A.-K."/>
            <person name="Ovreas L."/>
            <person name="Rohde M."/>
            <person name="Galperin M.Y."/>
            <person name="Jogler C."/>
        </authorList>
    </citation>
    <scope>NUCLEOTIDE SEQUENCE [LARGE SCALE GENOMIC DNA]</scope>
    <source>
        <strain evidence="2 3">Pan216</strain>
    </source>
</reference>
<keyword evidence="3" id="KW-1185">Reference proteome</keyword>
<proteinExistence type="predicted"/>
<organism evidence="2 3">
    <name type="scientific">Kolteria novifilia</name>
    <dbReference type="NCBI Taxonomy" id="2527975"/>
    <lineage>
        <taxon>Bacteria</taxon>
        <taxon>Pseudomonadati</taxon>
        <taxon>Planctomycetota</taxon>
        <taxon>Planctomycetia</taxon>
        <taxon>Kolteriales</taxon>
        <taxon>Kolteriaceae</taxon>
        <taxon>Kolteria</taxon>
    </lineage>
</organism>
<keyword evidence="1" id="KW-0472">Membrane</keyword>
<dbReference type="AlphaFoldDB" id="A0A518BCC7"/>
<sequence>MSRSDHASPSRGGCWRQSLLLPIVLVLAFLAVWGWWRWSSASHLAAELERIRALGQPVTFDDLLPEPAEIAQEATPFPFDEIRKLNITSLAPIEPSTQLVGRGTLRLHQDDLANYRNLLDRIAATNDQDPGRLPVPPGTSLPAAMRRVNAYLSGLQAVGQLLRKRFLIGLAEEDTEAAIESILLQLALSQQLRHEPFLSAQLARYRIGRTALDEVALLLGSANLSEHDRERFDRILSDIERSLTLTPAVLGERALTYSKMDEVSLTASNTGSWRKRLHTFLTRASVKGQVAEILRTYTAMAEFADTNGPEGKARHQNWRKHIAELPDSYQLPKVHAERLDEARVANLFYRQQLRLARLALWLDRYRDEHGQLPDHLVDAKGNRLSPATKRLGFTTRFDYHPTNTGFTIVPEEAIQAVSFTVAYPTSPDPGEAVRD</sequence>
<keyword evidence="1" id="KW-1133">Transmembrane helix</keyword>
<evidence type="ECO:0000313" key="3">
    <source>
        <dbReference type="Proteomes" id="UP000317093"/>
    </source>
</evidence>
<dbReference type="RefSeq" id="WP_145262983.1">
    <property type="nucleotide sequence ID" value="NZ_CP036279.1"/>
</dbReference>
<accession>A0A518BCC7</accession>
<dbReference type="OrthoDB" id="223245at2"/>
<evidence type="ECO:0000313" key="2">
    <source>
        <dbReference type="EMBL" id="QDU64640.1"/>
    </source>
</evidence>
<protein>
    <submittedName>
        <fullName evidence="2">Uncharacterized protein</fullName>
    </submittedName>
</protein>
<dbReference type="EMBL" id="CP036279">
    <property type="protein sequence ID" value="QDU64640.1"/>
    <property type="molecule type" value="Genomic_DNA"/>
</dbReference>
<dbReference type="Proteomes" id="UP000317093">
    <property type="component" value="Chromosome"/>
</dbReference>
<name>A0A518BCC7_9BACT</name>
<dbReference type="KEGG" id="knv:Pan216_55310"/>
<keyword evidence="1" id="KW-0812">Transmembrane</keyword>